<reference evidence="3" key="2">
    <citation type="submission" date="2023-05" db="EMBL/GenBank/DDBJ databases">
        <authorList>
            <consortium name="Lawrence Berkeley National Laboratory"/>
            <person name="Steindorff A."/>
            <person name="Hensen N."/>
            <person name="Bonometti L."/>
            <person name="Westerberg I."/>
            <person name="Brannstrom I.O."/>
            <person name="Guillou S."/>
            <person name="Cros-Aarteil S."/>
            <person name="Calhoun S."/>
            <person name="Haridas S."/>
            <person name="Kuo A."/>
            <person name="Mondo S."/>
            <person name="Pangilinan J."/>
            <person name="Riley R."/>
            <person name="Labutti K."/>
            <person name="Andreopoulos B."/>
            <person name="Lipzen A."/>
            <person name="Chen C."/>
            <person name="Yanf M."/>
            <person name="Daum C."/>
            <person name="Ng V."/>
            <person name="Clum A."/>
            <person name="Ohm R."/>
            <person name="Martin F."/>
            <person name="Silar P."/>
            <person name="Natvig D."/>
            <person name="Lalanne C."/>
            <person name="Gautier V."/>
            <person name="Ament-Velasquez S.L."/>
            <person name="Kruys A."/>
            <person name="Hutchinson M.I."/>
            <person name="Powell A.J."/>
            <person name="Barry K."/>
            <person name="Miller A.N."/>
            <person name="Grigoriev I.V."/>
            <person name="Debuchy R."/>
            <person name="Gladieux P."/>
            <person name="Thoren M.H."/>
            <person name="Johannesson H."/>
        </authorList>
    </citation>
    <scope>NUCLEOTIDE SEQUENCE</scope>
    <source>
        <strain evidence="3">PSN309</strain>
    </source>
</reference>
<proteinExistence type="predicted"/>
<keyword evidence="2" id="KW-0812">Transmembrane</keyword>
<keyword evidence="2" id="KW-1133">Transmembrane helix</keyword>
<organism evidence="3 4">
    <name type="scientific">Podospora australis</name>
    <dbReference type="NCBI Taxonomy" id="1536484"/>
    <lineage>
        <taxon>Eukaryota</taxon>
        <taxon>Fungi</taxon>
        <taxon>Dikarya</taxon>
        <taxon>Ascomycota</taxon>
        <taxon>Pezizomycotina</taxon>
        <taxon>Sordariomycetes</taxon>
        <taxon>Sordariomycetidae</taxon>
        <taxon>Sordariales</taxon>
        <taxon>Podosporaceae</taxon>
        <taxon>Podospora</taxon>
    </lineage>
</organism>
<keyword evidence="2" id="KW-0472">Membrane</keyword>
<dbReference type="EMBL" id="MU864496">
    <property type="protein sequence ID" value="KAK4184294.1"/>
    <property type="molecule type" value="Genomic_DNA"/>
</dbReference>
<feature type="region of interest" description="Disordered" evidence="1">
    <location>
        <begin position="57"/>
        <end position="107"/>
    </location>
</feature>
<feature type="region of interest" description="Disordered" evidence="1">
    <location>
        <begin position="125"/>
        <end position="150"/>
    </location>
</feature>
<evidence type="ECO:0000256" key="1">
    <source>
        <dbReference type="SAM" id="MobiDB-lite"/>
    </source>
</evidence>
<evidence type="ECO:0000313" key="4">
    <source>
        <dbReference type="Proteomes" id="UP001302126"/>
    </source>
</evidence>
<sequence length="150" mass="16415">MAPTLSPRQVIVTDTSGSGSGSGGSNGLDTGAIVGIVIGSIAGILLLWWIIKSCTKPRVRSGDRQGWYDDSRPRPRSRSRSRSAHRHHHHHHHSRRRSSGSRVRPVVYQEKVAGYAVPAQPAQAYVYPSRSRSRSQGRARGYYTTTTGGN</sequence>
<protein>
    <submittedName>
        <fullName evidence="3">Uncharacterized protein</fullName>
    </submittedName>
</protein>
<feature type="compositionally biased region" description="Basic residues" evidence="1">
    <location>
        <begin position="74"/>
        <end position="99"/>
    </location>
</feature>
<feature type="transmembrane region" description="Helical" evidence="2">
    <location>
        <begin position="32"/>
        <end position="51"/>
    </location>
</feature>
<evidence type="ECO:0000256" key="2">
    <source>
        <dbReference type="SAM" id="Phobius"/>
    </source>
</evidence>
<dbReference type="Proteomes" id="UP001302126">
    <property type="component" value="Unassembled WGS sequence"/>
</dbReference>
<keyword evidence="4" id="KW-1185">Reference proteome</keyword>
<feature type="region of interest" description="Disordered" evidence="1">
    <location>
        <begin position="1"/>
        <end position="26"/>
    </location>
</feature>
<feature type="compositionally biased region" description="Low complexity" evidence="1">
    <location>
        <begin position="138"/>
        <end position="150"/>
    </location>
</feature>
<gene>
    <name evidence="3" type="ORF">QBC35DRAFT_60770</name>
</gene>
<feature type="compositionally biased region" description="Basic and acidic residues" evidence="1">
    <location>
        <begin position="60"/>
        <end position="73"/>
    </location>
</feature>
<dbReference type="AlphaFoldDB" id="A0AAN6WLK5"/>
<comment type="caution">
    <text evidence="3">The sequence shown here is derived from an EMBL/GenBank/DDBJ whole genome shotgun (WGS) entry which is preliminary data.</text>
</comment>
<evidence type="ECO:0000313" key="3">
    <source>
        <dbReference type="EMBL" id="KAK4184294.1"/>
    </source>
</evidence>
<accession>A0AAN6WLK5</accession>
<reference evidence="3" key="1">
    <citation type="journal article" date="2023" name="Mol. Phylogenet. Evol.">
        <title>Genome-scale phylogeny and comparative genomics of the fungal order Sordariales.</title>
        <authorList>
            <person name="Hensen N."/>
            <person name="Bonometti L."/>
            <person name="Westerberg I."/>
            <person name="Brannstrom I.O."/>
            <person name="Guillou S."/>
            <person name="Cros-Aarteil S."/>
            <person name="Calhoun S."/>
            <person name="Haridas S."/>
            <person name="Kuo A."/>
            <person name="Mondo S."/>
            <person name="Pangilinan J."/>
            <person name="Riley R."/>
            <person name="LaButti K."/>
            <person name="Andreopoulos B."/>
            <person name="Lipzen A."/>
            <person name="Chen C."/>
            <person name="Yan M."/>
            <person name="Daum C."/>
            <person name="Ng V."/>
            <person name="Clum A."/>
            <person name="Steindorff A."/>
            <person name="Ohm R.A."/>
            <person name="Martin F."/>
            <person name="Silar P."/>
            <person name="Natvig D.O."/>
            <person name="Lalanne C."/>
            <person name="Gautier V."/>
            <person name="Ament-Velasquez S.L."/>
            <person name="Kruys A."/>
            <person name="Hutchinson M.I."/>
            <person name="Powell A.J."/>
            <person name="Barry K."/>
            <person name="Miller A.N."/>
            <person name="Grigoriev I.V."/>
            <person name="Debuchy R."/>
            <person name="Gladieux P."/>
            <person name="Hiltunen Thoren M."/>
            <person name="Johannesson H."/>
        </authorList>
    </citation>
    <scope>NUCLEOTIDE SEQUENCE</scope>
    <source>
        <strain evidence="3">PSN309</strain>
    </source>
</reference>
<name>A0AAN6WLK5_9PEZI</name>